<comment type="similarity">
    <text evidence="2">Belongs to the amino acid/polyamine transporter 2 family.</text>
</comment>
<dbReference type="Pfam" id="PF01490">
    <property type="entry name" value="Aa_trans"/>
    <property type="match status" value="1"/>
</dbReference>
<evidence type="ECO:0000256" key="6">
    <source>
        <dbReference type="SAM" id="Phobius"/>
    </source>
</evidence>
<feature type="transmembrane region" description="Helical" evidence="6">
    <location>
        <begin position="251"/>
        <end position="273"/>
    </location>
</feature>
<keyword evidence="4 6" id="KW-1133">Transmembrane helix</keyword>
<name>A0A162KB15_CORDF</name>
<dbReference type="PANTHER" id="PTHR22950">
    <property type="entry name" value="AMINO ACID TRANSPORTER"/>
    <property type="match status" value="1"/>
</dbReference>
<dbReference type="InterPro" id="IPR013057">
    <property type="entry name" value="AA_transpt_TM"/>
</dbReference>
<feature type="transmembrane region" description="Helical" evidence="6">
    <location>
        <begin position="217"/>
        <end position="239"/>
    </location>
</feature>
<organism evidence="8 9">
    <name type="scientific">Akanthomyces lecanii RCEF 1005</name>
    <dbReference type="NCBI Taxonomy" id="1081108"/>
    <lineage>
        <taxon>Eukaryota</taxon>
        <taxon>Fungi</taxon>
        <taxon>Dikarya</taxon>
        <taxon>Ascomycota</taxon>
        <taxon>Pezizomycotina</taxon>
        <taxon>Sordariomycetes</taxon>
        <taxon>Hypocreomycetidae</taxon>
        <taxon>Hypocreales</taxon>
        <taxon>Cordycipitaceae</taxon>
        <taxon>Akanthomyces</taxon>
        <taxon>Cordyceps confragosa</taxon>
    </lineage>
</organism>
<dbReference type="STRING" id="1081108.A0A162KB15"/>
<feature type="transmembrane region" description="Helical" evidence="6">
    <location>
        <begin position="348"/>
        <end position="369"/>
    </location>
</feature>
<proteinExistence type="inferred from homology"/>
<evidence type="ECO:0000256" key="3">
    <source>
        <dbReference type="ARBA" id="ARBA00022692"/>
    </source>
</evidence>
<dbReference type="PANTHER" id="PTHR22950:SF461">
    <property type="entry name" value="AMINO ACID TRANSPORTER TRANSMEMBRANE DOMAIN-CONTAINING PROTEIN"/>
    <property type="match status" value="1"/>
</dbReference>
<evidence type="ECO:0000256" key="5">
    <source>
        <dbReference type="ARBA" id="ARBA00023136"/>
    </source>
</evidence>
<feature type="transmembrane region" description="Helical" evidence="6">
    <location>
        <begin position="435"/>
        <end position="455"/>
    </location>
</feature>
<evidence type="ECO:0000259" key="7">
    <source>
        <dbReference type="Pfam" id="PF01490"/>
    </source>
</evidence>
<evidence type="ECO:0000313" key="9">
    <source>
        <dbReference type="Proteomes" id="UP000076881"/>
    </source>
</evidence>
<evidence type="ECO:0000256" key="1">
    <source>
        <dbReference type="ARBA" id="ARBA00004141"/>
    </source>
</evidence>
<feature type="transmembrane region" description="Helical" evidence="6">
    <location>
        <begin position="461"/>
        <end position="485"/>
    </location>
</feature>
<evidence type="ECO:0000256" key="2">
    <source>
        <dbReference type="ARBA" id="ARBA00008066"/>
    </source>
</evidence>
<dbReference type="EMBL" id="AZHF01000002">
    <property type="protein sequence ID" value="OAA80212.1"/>
    <property type="molecule type" value="Genomic_DNA"/>
</dbReference>
<comment type="caution">
    <text evidence="8">The sequence shown here is derived from an EMBL/GenBank/DDBJ whole genome shotgun (WGS) entry which is preliminary data.</text>
</comment>
<keyword evidence="9" id="KW-1185">Reference proteome</keyword>
<sequence>MYPSPKHSVRDPSVTFEEYVYWAKLTRTEESTVNQAYLEARKNGKISDRLTVQRLSEKHDLPSNQPVQVKGQAVAVPDDRDTAMMSRATQQDWAQAERALRTTSWGAVFFLITTDILGPMTTPWAFAQTGYGPGVALYTVFGALAAYSGYIIWKSYLGLDSDKYPLLTFGDIFYRLFGALPRHFINFMLSFQMMLFVATLILQSGQGISQISQGRDAIHGDGLCFVACMLIYMVAGLLVSQVKTLQRVAWLANFAVWVNMTILLICIGVVVHYPPNFKATQASYGKEFGPGPIRTFAGQPPEGLASGGSGFVASLNGLNQAVYSYGGCMAFVAFMAEMRHPMDFWKALLCGQAFIYIIYIFFGMFVYSFQGQFAFNPVMQGLSPYAFQTATNVLFLVSGIIAATLYSNIGFKVIYMDIFQDILNFPPLTDRKGKIAWAMCIPLFWIFAFLVAAAVPQLSFVSGFIGALFILTLTYTAPAVLALGFQLKSDAMIQGEEHFDPGTRTYSYVDTGLQRYWRAYKKRPVLNTFNVLYTAGGLVTTALGVYSSVEGLIDAFGGKSVATSFGCRPPV</sequence>
<evidence type="ECO:0000256" key="4">
    <source>
        <dbReference type="ARBA" id="ARBA00022989"/>
    </source>
</evidence>
<protein>
    <submittedName>
        <fullName evidence="8">Transmembrane amino acid transporter family protein</fullName>
    </submittedName>
</protein>
<feature type="transmembrane region" description="Helical" evidence="6">
    <location>
        <begin position="525"/>
        <end position="546"/>
    </location>
</feature>
<feature type="transmembrane region" description="Helical" evidence="6">
    <location>
        <begin position="105"/>
        <end position="126"/>
    </location>
</feature>
<dbReference type="GO" id="GO:0016020">
    <property type="term" value="C:membrane"/>
    <property type="evidence" value="ECO:0007669"/>
    <property type="project" value="UniProtKB-SubCell"/>
</dbReference>
<feature type="domain" description="Amino acid transporter transmembrane" evidence="7">
    <location>
        <begin position="101"/>
        <end position="483"/>
    </location>
</feature>
<reference evidence="8 9" key="1">
    <citation type="journal article" date="2016" name="Genome Biol. Evol.">
        <title>Divergent and convergent evolution of fungal pathogenicity.</title>
        <authorList>
            <person name="Shang Y."/>
            <person name="Xiao G."/>
            <person name="Zheng P."/>
            <person name="Cen K."/>
            <person name="Zhan S."/>
            <person name="Wang C."/>
        </authorList>
    </citation>
    <scope>NUCLEOTIDE SEQUENCE [LARGE SCALE GENOMIC DNA]</scope>
    <source>
        <strain evidence="8 9">RCEF 1005</strain>
    </source>
</reference>
<gene>
    <name evidence="8" type="ORF">LEL_03698</name>
</gene>
<keyword evidence="3 6" id="KW-0812">Transmembrane</keyword>
<keyword evidence="5 6" id="KW-0472">Membrane</keyword>
<feature type="transmembrane region" description="Helical" evidence="6">
    <location>
        <begin position="317"/>
        <end position="336"/>
    </location>
</feature>
<dbReference type="AlphaFoldDB" id="A0A162KB15"/>
<feature type="transmembrane region" description="Helical" evidence="6">
    <location>
        <begin position="389"/>
        <end position="414"/>
    </location>
</feature>
<dbReference type="Proteomes" id="UP000076881">
    <property type="component" value="Unassembled WGS sequence"/>
</dbReference>
<evidence type="ECO:0000313" key="8">
    <source>
        <dbReference type="EMBL" id="OAA80212.1"/>
    </source>
</evidence>
<accession>A0A162KB15</accession>
<dbReference type="GO" id="GO:0015179">
    <property type="term" value="F:L-amino acid transmembrane transporter activity"/>
    <property type="evidence" value="ECO:0007669"/>
    <property type="project" value="TreeGrafter"/>
</dbReference>
<dbReference type="OrthoDB" id="40134at2759"/>
<feature type="transmembrane region" description="Helical" evidence="6">
    <location>
        <begin position="132"/>
        <end position="153"/>
    </location>
</feature>
<feature type="transmembrane region" description="Helical" evidence="6">
    <location>
        <begin position="184"/>
        <end position="205"/>
    </location>
</feature>
<comment type="subcellular location">
    <subcellularLocation>
        <location evidence="1">Membrane</location>
        <topology evidence="1">Multi-pass membrane protein</topology>
    </subcellularLocation>
</comment>